<proteinExistence type="predicted"/>
<dbReference type="Pfam" id="PF14675">
    <property type="entry name" value="FANCI_S1"/>
    <property type="match status" value="1"/>
</dbReference>
<dbReference type="SUPFAM" id="SSF48371">
    <property type="entry name" value="ARM repeat"/>
    <property type="match status" value="1"/>
</dbReference>
<comment type="caution">
    <text evidence="7">The sequence shown here is derived from an EMBL/GenBank/DDBJ whole genome shotgun (WGS) entry which is preliminary data.</text>
</comment>
<dbReference type="InterPro" id="IPR029315">
    <property type="entry name" value="FANCI_S2"/>
</dbReference>
<dbReference type="Pfam" id="PF14676">
    <property type="entry name" value="FANCI_S2"/>
    <property type="match status" value="1"/>
</dbReference>
<dbReference type="Pfam" id="PF14679">
    <property type="entry name" value="FANCI_HD1"/>
    <property type="match status" value="1"/>
</dbReference>
<dbReference type="Pfam" id="PF14678">
    <property type="entry name" value="FANCI_S4"/>
    <property type="match status" value="2"/>
</dbReference>
<evidence type="ECO:0000259" key="2">
    <source>
        <dbReference type="Pfam" id="PF14675"/>
    </source>
</evidence>
<evidence type="ECO:0000259" key="6">
    <source>
        <dbReference type="Pfam" id="PF14680"/>
    </source>
</evidence>
<feature type="domain" description="FANCI helical" evidence="5">
    <location>
        <begin position="288"/>
        <end position="368"/>
    </location>
</feature>
<dbReference type="InterPro" id="IPR016024">
    <property type="entry name" value="ARM-type_fold"/>
</dbReference>
<feature type="domain" description="FANCI solenoid 4" evidence="4">
    <location>
        <begin position="1231"/>
        <end position="1355"/>
    </location>
</feature>
<evidence type="ECO:0000313" key="7">
    <source>
        <dbReference type="EMBL" id="KAK4800296.1"/>
    </source>
</evidence>
<dbReference type="Pfam" id="PF14680">
    <property type="entry name" value="FANCI_HD2"/>
    <property type="match status" value="1"/>
</dbReference>
<dbReference type="PANTHER" id="PTHR21818">
    <property type="entry name" value="BC025462 PROTEIN"/>
    <property type="match status" value="1"/>
</dbReference>
<feature type="domain" description="FANCI solenoid 1" evidence="2">
    <location>
        <begin position="106"/>
        <end position="284"/>
    </location>
</feature>
<protein>
    <recommendedName>
        <fullName evidence="9">Fanconi anemia group I-like protein</fullName>
    </recommendedName>
</protein>
<reference evidence="7 8" key="1">
    <citation type="journal article" date="2023" name="Hortic Res">
        <title>Pangenome of water caltrop reveals structural variations and asymmetric subgenome divergence after allopolyploidization.</title>
        <authorList>
            <person name="Zhang X."/>
            <person name="Chen Y."/>
            <person name="Wang L."/>
            <person name="Yuan Y."/>
            <person name="Fang M."/>
            <person name="Shi L."/>
            <person name="Lu R."/>
            <person name="Comes H.P."/>
            <person name="Ma Y."/>
            <person name="Chen Y."/>
            <person name="Huang G."/>
            <person name="Zhou Y."/>
            <person name="Zheng Z."/>
            <person name="Qiu Y."/>
        </authorList>
    </citation>
    <scope>NUCLEOTIDE SEQUENCE [LARGE SCALE GENOMIC DNA]</scope>
    <source>
        <strain evidence="7">F231</strain>
    </source>
</reference>
<dbReference type="GO" id="GO:0006281">
    <property type="term" value="P:DNA repair"/>
    <property type="evidence" value="ECO:0007669"/>
    <property type="project" value="InterPro"/>
</dbReference>
<organism evidence="7 8">
    <name type="scientific">Trapa natans</name>
    <name type="common">Water chestnut</name>
    <dbReference type="NCBI Taxonomy" id="22666"/>
    <lineage>
        <taxon>Eukaryota</taxon>
        <taxon>Viridiplantae</taxon>
        <taxon>Streptophyta</taxon>
        <taxon>Embryophyta</taxon>
        <taxon>Tracheophyta</taxon>
        <taxon>Spermatophyta</taxon>
        <taxon>Magnoliopsida</taxon>
        <taxon>eudicotyledons</taxon>
        <taxon>Gunneridae</taxon>
        <taxon>Pentapetalae</taxon>
        <taxon>rosids</taxon>
        <taxon>malvids</taxon>
        <taxon>Myrtales</taxon>
        <taxon>Lythraceae</taxon>
        <taxon>Trapa</taxon>
    </lineage>
</organism>
<evidence type="ECO:0000256" key="1">
    <source>
        <dbReference type="SAM" id="MobiDB-lite"/>
    </source>
</evidence>
<evidence type="ECO:0000259" key="3">
    <source>
        <dbReference type="Pfam" id="PF14676"/>
    </source>
</evidence>
<name>A0AAN7RJC0_TRANT</name>
<dbReference type="InterPro" id="IPR026171">
    <property type="entry name" value="FANCI"/>
</dbReference>
<gene>
    <name evidence="7" type="ORF">SAY86_020783</name>
</gene>
<keyword evidence="8" id="KW-1185">Reference proteome</keyword>
<feature type="domain" description="FANCI helical" evidence="6">
    <location>
        <begin position="558"/>
        <end position="794"/>
    </location>
</feature>
<dbReference type="InterPro" id="IPR029308">
    <property type="entry name" value="FANCI_S1"/>
</dbReference>
<dbReference type="GO" id="GO:0070182">
    <property type="term" value="F:DNA polymerase binding"/>
    <property type="evidence" value="ECO:0007669"/>
    <property type="project" value="TreeGrafter"/>
</dbReference>
<dbReference type="InterPro" id="IPR029310">
    <property type="entry name" value="FANCI_HD1"/>
</dbReference>
<evidence type="ECO:0000259" key="5">
    <source>
        <dbReference type="Pfam" id="PF14679"/>
    </source>
</evidence>
<dbReference type="PANTHER" id="PTHR21818:SF0">
    <property type="entry name" value="FANCONI ANEMIA GROUP I PROTEIN"/>
    <property type="match status" value="1"/>
</dbReference>
<sequence length="1444" mass="161934">MPAAGGDPPPLTDKDIIRLAQSHLHHQSFSPVPSFLLSSHSHPILISYLTSRAAGTPNRSGAVFEYAIALLSLISLSPQTPPLPSLLSSFLFTYVRIFTSRQIAHDSNAFKTIQLFSTLVHNLPIDDIQILVESIFSNLAEVITLDDAHLLDLLPKCLDLIRDSDEIDRAEYVVNSLMDQLFDCVWHKGLLLKLVSLVKDFAFLRRERGVEFLEKVFKGMEHVDLQDVPSLVYQLLVLASKGFWKREVIEGIVLFFGLKLGNKSSLIFRQVEGTVLLHLNFAVKQDPSLGQEVIGLLKSDSWCFNHFTIAVALSIARVKRFSESSMGSLRKGILAAYSDYTFAKGCNLLSKELQEEFSNRVRAMEKAILRVVNDSNSGREHVVPSIMQLAFLLLASVEEMNCKLGRGIESTDDPQGVEEIGVQILKTMFEVHDIARSEIIEQIRSMILSLKPEQSMPIIRLLGNLVKSYPYPMLEHVSRLKELLDYFTFMNGKVAACLINSLLPLIKLSRDLSDYLVLVVRKAMFRREDTIRLAAVTSVVDLILADKKSKIDGPFSCQDSSSDPSSSQQAEIQPSTKGDLFQELIGLLQRCLYQQANVKKVMYHGLLKLVIVDPSSTSAVLDLLLPHFLQFFKEEYDVHLDISSCIKSGSSEIFIEEPLDSLISCISWILLQPHGKTERTPDSLWTCLGFSLSQDNEATRTTSRESFSIAMLKIRALLKAGKLEVILGQIDEEAGSSLEKETTKFCAVILLGIVEVMLNNIASELEESTGAKKEDLEKELISIIELHNSLEKIASTSRQIDGIKKANQRTTVYGFHGNPELGCKYFSQEVPFLSTSSISYFLYNAMSLYNNTLSNFGATSQKHSQGSFGMNSKLSKLIGFTLSSLLRHIRSFLAEEREDPMNTLIYGDIKALGAPLLKLIFQLKLEMLSSSQQKAKVENLKEYLYQAIICFKELVVATCPRNPQFVSFVEGLALVYVGEHGLNNGCEDSTPVVEEDSGSIELLMVKILRPLLSDLLALSSNREVEVICDVILKFGKKLPSMYRNHHGSWVHEICKSNHIKNPKVAKNVVTTSILLSSPPDDAIIVQALSEELTKYSNKEKSHQMEASESYPIINKFTYVILISCLLRIIEAFIADIDWAVKKLKLLSPSMGSRTCFGLSGEMALDFGLVFEKHLYSRSEAVAKALSSFVLMRLNGESRIFLSKISMHLSYFIQVSWIDHFSFPLTYADFQANHLLRLLARFYKQLGQMSKLKIAPRGCKQLLPGLGFEKLTEQTCKQLTIPLYSFVSEMQKEQLENGNLNKGKIGQIKRENKCIPDLIFQIEDYEKYLIRLSKLTKVNLLRHAKRSTSRDFKILELARLEGDEEHSNNAPEGGAEQPDNQGESSNESENEGNEPRNIFSLELAPHLHAQEGGSDGEDGDDHYLPRFKRAKKSVSLVGFSNDEEV</sequence>
<dbReference type="Proteomes" id="UP001346149">
    <property type="component" value="Unassembled WGS sequence"/>
</dbReference>
<dbReference type="InterPro" id="IPR029312">
    <property type="entry name" value="FANCI_HD2"/>
</dbReference>
<feature type="region of interest" description="Disordered" evidence="1">
    <location>
        <begin position="1361"/>
        <end position="1423"/>
    </location>
</feature>
<feature type="domain" description="FANCI solenoid 2" evidence="3">
    <location>
        <begin position="382"/>
        <end position="539"/>
    </location>
</feature>
<accession>A0AAN7RJC0</accession>
<dbReference type="InterPro" id="IPR029314">
    <property type="entry name" value="FANCI_S4"/>
</dbReference>
<evidence type="ECO:0000259" key="4">
    <source>
        <dbReference type="Pfam" id="PF14678"/>
    </source>
</evidence>
<evidence type="ECO:0000313" key="8">
    <source>
        <dbReference type="Proteomes" id="UP001346149"/>
    </source>
</evidence>
<evidence type="ECO:0008006" key="9">
    <source>
        <dbReference type="Google" id="ProtNLM"/>
    </source>
</evidence>
<feature type="domain" description="FANCI solenoid 4" evidence="4">
    <location>
        <begin position="1085"/>
        <end position="1198"/>
    </location>
</feature>
<dbReference type="EMBL" id="JAXQNO010000003">
    <property type="protein sequence ID" value="KAK4800296.1"/>
    <property type="molecule type" value="Genomic_DNA"/>
</dbReference>